<gene>
    <name evidence="3" type="ORF">MAR_036016</name>
</gene>
<protein>
    <recommendedName>
        <fullName evidence="2">Endonuclease/exonuclease/phosphatase domain-containing protein</fullName>
    </recommendedName>
</protein>
<feature type="domain" description="Endonuclease/exonuclease/phosphatase" evidence="2">
    <location>
        <begin position="325"/>
        <end position="525"/>
    </location>
</feature>
<evidence type="ECO:0000259" key="2">
    <source>
        <dbReference type="Pfam" id="PF03372"/>
    </source>
</evidence>
<accession>A0ABY7ELS8</accession>
<dbReference type="InterPro" id="IPR036691">
    <property type="entry name" value="Endo/exonu/phosph_ase_sf"/>
</dbReference>
<feature type="compositionally biased region" description="Basic and acidic residues" evidence="1">
    <location>
        <begin position="1"/>
        <end position="12"/>
    </location>
</feature>
<organism evidence="3 4">
    <name type="scientific">Mya arenaria</name>
    <name type="common">Soft-shell clam</name>
    <dbReference type="NCBI Taxonomy" id="6604"/>
    <lineage>
        <taxon>Eukaryota</taxon>
        <taxon>Metazoa</taxon>
        <taxon>Spiralia</taxon>
        <taxon>Lophotrochozoa</taxon>
        <taxon>Mollusca</taxon>
        <taxon>Bivalvia</taxon>
        <taxon>Autobranchia</taxon>
        <taxon>Heteroconchia</taxon>
        <taxon>Euheterodonta</taxon>
        <taxon>Imparidentia</taxon>
        <taxon>Neoheterodontei</taxon>
        <taxon>Myida</taxon>
        <taxon>Myoidea</taxon>
        <taxon>Myidae</taxon>
        <taxon>Mya</taxon>
    </lineage>
</organism>
<keyword evidence="4" id="KW-1185">Reference proteome</keyword>
<dbReference type="Proteomes" id="UP001164746">
    <property type="component" value="Chromosome 7"/>
</dbReference>
<dbReference type="InterPro" id="IPR005135">
    <property type="entry name" value="Endo/exonuclease/phosphatase"/>
</dbReference>
<evidence type="ECO:0000313" key="3">
    <source>
        <dbReference type="EMBL" id="WAR10940.1"/>
    </source>
</evidence>
<feature type="non-terminal residue" evidence="3">
    <location>
        <position position="1"/>
    </location>
</feature>
<sequence>MDKRKRADRKSSSSDTEINTPKRHLAEAAVTASLSETIAAANSVLYEEVQPSATMSTDANPVRTDVNAYANDVNDKFEHVLSAVKEIKISQDNLSKKLDSKLDKLKNELTASIDGKISKLRDDIIIDMNHESARIDNLFTTIQSMQSGIDTLEGAPIHQANGPSPTDDNDRYHGYSSAGLTDPDVCVIVTGLVDQPGEDILQRAKELVAALGEEVTSAVQVTGATRLRAKLQGHSGPTRICTKISKSHAERLIDLTLGRFSTRYPRGRTSVSTPVAGSVHAREMDNVSPRPHRAVTRTITVPVGPSQSHILTCVVGPRTITRYEKNADVICICETHLTNNDVINVDSYTWFGFNRQDIHRNAPKGSGGVGLLVRNSLLDVYSAEIVDKQFDGILALKLVHNDTGTEFLIFSCYLPPEHSTRGRDAQSFFNHLLSLIYMYGDCDYMYIVGDFNSQIGTLSEVLDQCDIIPIRIPLDKNVNQHGHDFIEFLNDAKLCCLNGRICIDNDNFTSVSRKGRSVVDYICIPHDMFIKCKSFSVLPSQSIVDKHSLHGLLGERSRVPDHSVLIACFETDYNDLYVHEDTPSRARCDLKRLPQDFMSSETAKLAISNLISRIQSARETQTEMDTIFENLCSIIKTDDQFESKSVINLSKVDEHLNVFYARTWQEDVQHVPKIRTYRVFKTEFKTEEYVKLNMYKNERSIMCQFRSG</sequence>
<evidence type="ECO:0000313" key="4">
    <source>
        <dbReference type="Proteomes" id="UP001164746"/>
    </source>
</evidence>
<reference evidence="3" key="1">
    <citation type="submission" date="2022-11" db="EMBL/GenBank/DDBJ databases">
        <title>Centuries of genome instability and evolution in soft-shell clam transmissible cancer (bioRxiv).</title>
        <authorList>
            <person name="Hart S.F.M."/>
            <person name="Yonemitsu M.A."/>
            <person name="Giersch R.M."/>
            <person name="Beal B.F."/>
            <person name="Arriagada G."/>
            <person name="Davis B.W."/>
            <person name="Ostrander E.A."/>
            <person name="Goff S.P."/>
            <person name="Metzger M.J."/>
        </authorList>
    </citation>
    <scope>NUCLEOTIDE SEQUENCE</scope>
    <source>
        <strain evidence="3">MELC-2E11</strain>
        <tissue evidence="3">Siphon/mantle</tissue>
    </source>
</reference>
<proteinExistence type="predicted"/>
<dbReference type="Gene3D" id="3.60.10.10">
    <property type="entry name" value="Endonuclease/exonuclease/phosphatase"/>
    <property type="match status" value="1"/>
</dbReference>
<evidence type="ECO:0000256" key="1">
    <source>
        <dbReference type="SAM" id="MobiDB-lite"/>
    </source>
</evidence>
<dbReference type="EMBL" id="CP111018">
    <property type="protein sequence ID" value="WAR10940.1"/>
    <property type="molecule type" value="Genomic_DNA"/>
</dbReference>
<dbReference type="Pfam" id="PF03372">
    <property type="entry name" value="Exo_endo_phos"/>
    <property type="match status" value="1"/>
</dbReference>
<name>A0ABY7ELS8_MYAAR</name>
<feature type="region of interest" description="Disordered" evidence="1">
    <location>
        <begin position="1"/>
        <end position="23"/>
    </location>
</feature>
<dbReference type="SUPFAM" id="SSF56219">
    <property type="entry name" value="DNase I-like"/>
    <property type="match status" value="1"/>
</dbReference>